<dbReference type="InterPro" id="IPR044669">
    <property type="entry name" value="YneE/VCCN1/2-like"/>
</dbReference>
<organism evidence="10 11">
    <name type="scientific">Maribacter vaceletii</name>
    <dbReference type="NCBI Taxonomy" id="1206816"/>
    <lineage>
        <taxon>Bacteria</taxon>
        <taxon>Pseudomonadati</taxon>
        <taxon>Bacteroidota</taxon>
        <taxon>Flavobacteriia</taxon>
        <taxon>Flavobacteriales</taxon>
        <taxon>Flavobacteriaceae</taxon>
        <taxon>Maribacter</taxon>
    </lineage>
</organism>
<evidence type="ECO:0000313" key="10">
    <source>
        <dbReference type="EMBL" id="RKR13134.1"/>
    </source>
</evidence>
<name>A0A495E879_9FLAO</name>
<keyword evidence="2" id="KW-0813">Transport</keyword>
<evidence type="ECO:0000256" key="4">
    <source>
        <dbReference type="ARBA" id="ARBA00022692"/>
    </source>
</evidence>
<dbReference type="GO" id="GO:0005254">
    <property type="term" value="F:chloride channel activity"/>
    <property type="evidence" value="ECO:0007669"/>
    <property type="project" value="InterPro"/>
</dbReference>
<proteinExistence type="inferred from homology"/>
<keyword evidence="4 9" id="KW-0812">Transmembrane</keyword>
<feature type="transmembrane region" description="Helical" evidence="9">
    <location>
        <begin position="20"/>
        <end position="38"/>
    </location>
</feature>
<dbReference type="AlphaFoldDB" id="A0A495E879"/>
<feature type="transmembrane region" description="Helical" evidence="9">
    <location>
        <begin position="279"/>
        <end position="303"/>
    </location>
</feature>
<feature type="transmembrane region" description="Helical" evidence="9">
    <location>
        <begin position="240"/>
        <end position="259"/>
    </location>
</feature>
<dbReference type="Proteomes" id="UP000269412">
    <property type="component" value="Unassembled WGS sequence"/>
</dbReference>
<dbReference type="PANTHER" id="PTHR33281:SF19">
    <property type="entry name" value="VOLTAGE-DEPENDENT ANION CHANNEL-FORMING PROTEIN YNEE"/>
    <property type="match status" value="1"/>
</dbReference>
<comment type="similarity">
    <text evidence="8">Belongs to the anion channel-forming bestrophin (TC 1.A.46) family.</text>
</comment>
<dbReference type="OrthoDB" id="445589at2"/>
<keyword evidence="5 9" id="KW-1133">Transmembrane helix</keyword>
<evidence type="ECO:0000256" key="3">
    <source>
        <dbReference type="ARBA" id="ARBA00022475"/>
    </source>
</evidence>
<gene>
    <name evidence="10" type="ORF">CLV91_1849</name>
</gene>
<keyword evidence="11" id="KW-1185">Reference proteome</keyword>
<comment type="subcellular location">
    <subcellularLocation>
        <location evidence="1">Cell membrane</location>
        <topology evidence="1">Multi-pass membrane protein</topology>
    </subcellularLocation>
</comment>
<evidence type="ECO:0000256" key="5">
    <source>
        <dbReference type="ARBA" id="ARBA00022989"/>
    </source>
</evidence>
<keyword evidence="3" id="KW-1003">Cell membrane</keyword>
<reference evidence="10 11" key="1">
    <citation type="submission" date="2018-10" db="EMBL/GenBank/DDBJ databases">
        <title>Genomic Encyclopedia of Archaeal and Bacterial Type Strains, Phase II (KMG-II): from individual species to whole genera.</title>
        <authorList>
            <person name="Goeker M."/>
        </authorList>
    </citation>
    <scope>NUCLEOTIDE SEQUENCE [LARGE SCALE GENOMIC DNA]</scope>
    <source>
        <strain evidence="10 11">DSM 25230</strain>
    </source>
</reference>
<evidence type="ECO:0000256" key="9">
    <source>
        <dbReference type="SAM" id="Phobius"/>
    </source>
</evidence>
<evidence type="ECO:0000313" key="11">
    <source>
        <dbReference type="Proteomes" id="UP000269412"/>
    </source>
</evidence>
<dbReference type="Pfam" id="PF25539">
    <property type="entry name" value="Bestrophin_2"/>
    <property type="match status" value="2"/>
</dbReference>
<dbReference type="GO" id="GO:0005886">
    <property type="term" value="C:plasma membrane"/>
    <property type="evidence" value="ECO:0007669"/>
    <property type="project" value="UniProtKB-SubCell"/>
</dbReference>
<evidence type="ECO:0000256" key="7">
    <source>
        <dbReference type="ARBA" id="ARBA00023136"/>
    </source>
</evidence>
<dbReference type="RefSeq" id="WP_121066725.1">
    <property type="nucleotide sequence ID" value="NZ_RBIQ01000008.1"/>
</dbReference>
<accession>A0A495E879</accession>
<dbReference type="EMBL" id="RBIQ01000008">
    <property type="protein sequence ID" value="RKR13134.1"/>
    <property type="molecule type" value="Genomic_DNA"/>
</dbReference>
<evidence type="ECO:0000256" key="1">
    <source>
        <dbReference type="ARBA" id="ARBA00004651"/>
    </source>
</evidence>
<dbReference type="PANTHER" id="PTHR33281">
    <property type="entry name" value="UPF0187 PROTEIN YNEE"/>
    <property type="match status" value="1"/>
</dbReference>
<evidence type="ECO:0000256" key="8">
    <source>
        <dbReference type="ARBA" id="ARBA00034708"/>
    </source>
</evidence>
<evidence type="ECO:0000256" key="6">
    <source>
        <dbReference type="ARBA" id="ARBA00023065"/>
    </source>
</evidence>
<comment type="caution">
    <text evidence="10">The sequence shown here is derived from an EMBL/GenBank/DDBJ whole genome shotgun (WGS) entry which is preliminary data.</text>
</comment>
<protein>
    <submittedName>
        <fullName evidence="10">Putative membrane protein</fullName>
    </submittedName>
</protein>
<evidence type="ECO:0000256" key="2">
    <source>
        <dbReference type="ARBA" id="ARBA00022448"/>
    </source>
</evidence>
<feature type="transmembrane region" description="Helical" evidence="9">
    <location>
        <begin position="44"/>
        <end position="62"/>
    </location>
</feature>
<sequence length="359" mass="41910">MYTKPKYPIAVVFKWTRRYIYIFALTALIPVLLYEVVACKWLTLPWQPIGLIGTALAFITGFKNNASYDRQWEARKIYGGIVNASRLFATMVNDFITNEYATDKKTDNELFQIRKIMILRHVSWMTSLRHALRQKKTWETAKTNKSDREHMKSIKVMEFEHTLSEELEGYLSETEKTYVLNKTNKQTASLNLQSKHIRELESVGLIDNFRHVEFKNIIGELFTLQGKAERIKNFPYPRQFATLNSYFIWIFIIIMPFGLMRQFDITGQSLVESGISNEVFAFIAEHFVWFTIPFSIIISWIFFAMERVGDTSENPFEGMGNDVPISTISRAIEIDIREMIEDNIDSIPSQLPEYAHTQM</sequence>
<keyword evidence="7 9" id="KW-0472">Membrane</keyword>
<keyword evidence="6" id="KW-0406">Ion transport</keyword>